<accession>A0ACC1RSC7</accession>
<name>A0ACC1RSC7_9HYPO</name>
<dbReference type="EMBL" id="JANRMS010001857">
    <property type="protein sequence ID" value="KAJ3525738.1"/>
    <property type="molecule type" value="Genomic_DNA"/>
</dbReference>
<proteinExistence type="predicted"/>
<dbReference type="Proteomes" id="UP001148629">
    <property type="component" value="Unassembled WGS sequence"/>
</dbReference>
<gene>
    <name evidence="1" type="ORF">NM208_g11508</name>
</gene>
<protein>
    <submittedName>
        <fullName evidence="1">Uncharacterized protein</fullName>
    </submittedName>
</protein>
<comment type="caution">
    <text evidence="1">The sequence shown here is derived from an EMBL/GenBank/DDBJ whole genome shotgun (WGS) entry which is preliminary data.</text>
</comment>
<sequence length="121" mass="13986">MSKLCGIKQAISPAEDRLAYDRALKRHTDSLCFEDWTCYGAQYEGYLPFVEDTQPTFFPCQDQVNEGTVILLPRKNEREGDEDWHIFVCLDEQDLAELELILEDEGWWQPPTAGCKEPAKK</sequence>
<keyword evidence="2" id="KW-1185">Reference proteome</keyword>
<evidence type="ECO:0000313" key="1">
    <source>
        <dbReference type="EMBL" id="KAJ3525738.1"/>
    </source>
</evidence>
<evidence type="ECO:0000313" key="2">
    <source>
        <dbReference type="Proteomes" id="UP001148629"/>
    </source>
</evidence>
<reference evidence="1" key="1">
    <citation type="submission" date="2022-08" db="EMBL/GenBank/DDBJ databases">
        <title>Genome Sequence of Fusarium decemcellulare.</title>
        <authorList>
            <person name="Buettner E."/>
        </authorList>
    </citation>
    <scope>NUCLEOTIDE SEQUENCE</scope>
    <source>
        <strain evidence="1">Babe19</strain>
    </source>
</reference>
<organism evidence="1 2">
    <name type="scientific">Fusarium decemcellulare</name>
    <dbReference type="NCBI Taxonomy" id="57161"/>
    <lineage>
        <taxon>Eukaryota</taxon>
        <taxon>Fungi</taxon>
        <taxon>Dikarya</taxon>
        <taxon>Ascomycota</taxon>
        <taxon>Pezizomycotina</taxon>
        <taxon>Sordariomycetes</taxon>
        <taxon>Hypocreomycetidae</taxon>
        <taxon>Hypocreales</taxon>
        <taxon>Nectriaceae</taxon>
        <taxon>Fusarium</taxon>
        <taxon>Fusarium decemcellulare species complex</taxon>
    </lineage>
</organism>